<dbReference type="AlphaFoldDB" id="A0A0G4I7N8"/>
<reference evidence="1" key="1">
    <citation type="submission" date="2014-11" db="EMBL/GenBank/DDBJ databases">
        <authorList>
            <person name="Otto D Thomas"/>
            <person name="Naeem Raeece"/>
        </authorList>
    </citation>
    <scope>NUCLEOTIDE SEQUENCE</scope>
</reference>
<dbReference type="VEuPathDB" id="CryptoDB:Cvel_11731"/>
<organism evidence="1">
    <name type="scientific">Chromera velia CCMP2878</name>
    <dbReference type="NCBI Taxonomy" id="1169474"/>
    <lineage>
        <taxon>Eukaryota</taxon>
        <taxon>Sar</taxon>
        <taxon>Alveolata</taxon>
        <taxon>Colpodellida</taxon>
        <taxon>Chromeraceae</taxon>
        <taxon>Chromera</taxon>
    </lineage>
</organism>
<gene>
    <name evidence="1" type="ORF">Cvel_11731</name>
</gene>
<proteinExistence type="predicted"/>
<evidence type="ECO:0000313" key="1">
    <source>
        <dbReference type="EMBL" id="CEM53112.1"/>
    </source>
</evidence>
<accession>A0A0G4I7N8</accession>
<protein>
    <submittedName>
        <fullName evidence="1">Uncharacterized protein</fullName>
    </submittedName>
</protein>
<sequence>MGRGTGRRRDRGLTLLVEGTETAVHFGINNLMDKGTHFLEGLGHCLFKELILTLLLVSFLSSLDDRLLCFCYEDGRILLPEQEGKMGNRGSEEFDFTGGWHARDTNELFQLFKKN</sequence>
<name>A0A0G4I7N8_9ALVE</name>
<dbReference type="EMBL" id="CDMZ01005515">
    <property type="protein sequence ID" value="CEM53112.1"/>
    <property type="molecule type" value="Genomic_DNA"/>
</dbReference>